<dbReference type="EMBL" id="VIGX01000030">
    <property type="protein sequence ID" value="TWS24616.1"/>
    <property type="molecule type" value="Genomic_DNA"/>
</dbReference>
<dbReference type="InterPro" id="IPR051448">
    <property type="entry name" value="CdaR-like_regulators"/>
</dbReference>
<evidence type="ECO:0000313" key="4">
    <source>
        <dbReference type="Proteomes" id="UP000319375"/>
    </source>
</evidence>
<comment type="caution">
    <text evidence="3">The sequence shown here is derived from an EMBL/GenBank/DDBJ whole genome shotgun (WGS) entry which is preliminary data.</text>
</comment>
<dbReference type="AlphaFoldDB" id="A0A5C5RNM7"/>
<evidence type="ECO:0000313" key="3">
    <source>
        <dbReference type="EMBL" id="TWS24616.1"/>
    </source>
</evidence>
<dbReference type="Pfam" id="PF14361">
    <property type="entry name" value="RsbRD_N"/>
    <property type="match status" value="1"/>
</dbReference>
<dbReference type="InterPro" id="IPR025736">
    <property type="entry name" value="PucR_C-HTH_dom"/>
</dbReference>
<proteinExistence type="predicted"/>
<dbReference type="Pfam" id="PF13556">
    <property type="entry name" value="HTH_30"/>
    <property type="match status" value="1"/>
</dbReference>
<keyword evidence="4" id="KW-1185">Reference proteome</keyword>
<gene>
    <name evidence="3" type="ORF">FK530_23535</name>
</gene>
<evidence type="ECO:0000259" key="1">
    <source>
        <dbReference type="Pfam" id="PF13556"/>
    </source>
</evidence>
<feature type="domain" description="PucR C-terminal helix-turn-helix" evidence="1">
    <location>
        <begin position="337"/>
        <end position="394"/>
    </location>
</feature>
<protein>
    <submittedName>
        <fullName evidence="3">PucR family transcriptional regulator</fullName>
    </submittedName>
</protein>
<organism evidence="3 4">
    <name type="scientific">Tsukamurella conjunctivitidis</name>
    <dbReference type="NCBI Taxonomy" id="2592068"/>
    <lineage>
        <taxon>Bacteria</taxon>
        <taxon>Bacillati</taxon>
        <taxon>Actinomycetota</taxon>
        <taxon>Actinomycetes</taxon>
        <taxon>Mycobacteriales</taxon>
        <taxon>Tsukamurellaceae</taxon>
        <taxon>Tsukamurella</taxon>
    </lineage>
</organism>
<evidence type="ECO:0000259" key="2">
    <source>
        <dbReference type="Pfam" id="PF14361"/>
    </source>
</evidence>
<dbReference type="PANTHER" id="PTHR33744:SF1">
    <property type="entry name" value="DNA-BINDING TRANSCRIPTIONAL ACTIVATOR ADER"/>
    <property type="match status" value="1"/>
</dbReference>
<reference evidence="3 4" key="1">
    <citation type="submission" date="2019-06" db="EMBL/GenBank/DDBJ databases">
        <title>Tsukamurella conjunctivitidis sp. nov., Tsukamurella assacharolytica sp. nov. and Tsukamurella sputae sp. nov. isolated from patients with conjunctivitis, bacteraemia (lymphoma) and respiratory infection (sputum) in Hong Kong.</title>
        <authorList>
            <person name="Teng J.L.L."/>
            <person name="Lee H.H."/>
            <person name="Fong J.Y.H."/>
            <person name="Fok K.M.N."/>
            <person name="Lau S.K.P."/>
            <person name="Woo P.C.Y."/>
        </authorList>
    </citation>
    <scope>NUCLEOTIDE SEQUENCE [LARGE SCALE GENOMIC DNA]</scope>
    <source>
        <strain evidence="3 4">HKU72</strain>
    </source>
</reference>
<name>A0A5C5RNM7_9ACTN</name>
<accession>A0A5C5RNM7</accession>
<dbReference type="Proteomes" id="UP000319375">
    <property type="component" value="Unassembled WGS sequence"/>
</dbReference>
<dbReference type="PANTHER" id="PTHR33744">
    <property type="entry name" value="CARBOHYDRATE DIACID REGULATOR"/>
    <property type="match status" value="1"/>
</dbReference>
<dbReference type="Gene3D" id="1.10.10.2840">
    <property type="entry name" value="PucR C-terminal helix-turn-helix domain"/>
    <property type="match status" value="1"/>
</dbReference>
<sequence length="401" mass="43386">MMTRILCKEQPGATAVAAETSFRGVVALLDDLVSSESFLRGSAHRLRAEVPAYRSVSDESITACVERILRFAAPVLIRGSEPPSGEIVGADHATLEKLLQGADFHDVMAGFRSVITGIQHWIADRAPAHGVAVGTVLELSQLLWGLSDSFSNQATETYRRYVTLGQPKLEQQRRRRWVTGLLAGSLPVHDIWLGCAEFHIDHDALVHVICVAAVPQYALEGIATRLIDDCTANAGASESVTMLVPGAGGLIGFTTSPPGSSRMPVAVGPPRPLSSLNSSYVIARDILAAVGSTAGVHSLESVSWRVAVPAQYALNAFLDRRYLVPLREHGAFGELIIEALQAWLNHDRNAARAAASIPVHRNTLRYRLSRFEELTECSLDETETIIELTWVLAASSALRSE</sequence>
<feature type="domain" description="RsbT co-antagonist protein RsbRD N-terminal" evidence="2">
    <location>
        <begin position="43"/>
        <end position="160"/>
    </location>
</feature>
<dbReference type="InterPro" id="IPR042070">
    <property type="entry name" value="PucR_C-HTH_sf"/>
</dbReference>
<dbReference type="InterPro" id="IPR025751">
    <property type="entry name" value="RsbRD_N_dom"/>
</dbReference>